<sequence>MTVTLRRVVASEWTKLSGLRGPAAIVVATVVVSGLLTYAAANASSVDPGFDPIDSLTAGLVLAQVGPLILGVLVGTGEFGSGTYRATFTAVPRRLPVLAAQTLVTAAVALVTALLAVGAAVVALLPPAASRGIALDLTSDGTPQVLVGMVAFLVGLALLGLGVGALLRRPVPSVVAVVAVALVLPIALVLAADAGTDPMAGAAGSTSLQDTVNTVVTLLPSGAGALLATPPGTGGVEGAPDLGPWGGGLVLLAWILVPLAAAAARLRGRDLTGSR</sequence>
<keyword evidence="1" id="KW-0812">Transmembrane</keyword>
<feature type="transmembrane region" description="Helical" evidence="1">
    <location>
        <begin position="97"/>
        <end position="125"/>
    </location>
</feature>
<feature type="transmembrane region" description="Helical" evidence="1">
    <location>
        <begin position="56"/>
        <end position="76"/>
    </location>
</feature>
<gene>
    <name evidence="2" type="ORF">LEP48_00185</name>
    <name evidence="3" type="ORF">LEP48_14775</name>
</gene>
<dbReference type="EMBL" id="JAIXCQ010000001">
    <property type="protein sequence ID" value="MCA5891768.1"/>
    <property type="molecule type" value="Genomic_DNA"/>
</dbReference>
<dbReference type="EMBL" id="JAIXCQ010000011">
    <property type="protein sequence ID" value="MCA5894601.1"/>
    <property type="molecule type" value="Genomic_DNA"/>
</dbReference>
<feature type="transmembrane region" description="Helical" evidence="1">
    <location>
        <begin position="174"/>
        <end position="192"/>
    </location>
</feature>
<keyword evidence="4" id="KW-1185">Reference proteome</keyword>
<reference evidence="2 4" key="1">
    <citation type="submission" date="2021-09" db="EMBL/GenBank/DDBJ databases">
        <title>Isoptericola luteus sp. nov., a novel bacterium isolated from Harbin, the capital city of Heilongjiang province.</title>
        <authorList>
            <person name="Li J."/>
        </authorList>
    </citation>
    <scope>NUCLEOTIDE SEQUENCE [LARGE SCALE GENOMIC DNA]</scope>
    <source>
        <strain evidence="2 4">NEAU-Y5</strain>
    </source>
</reference>
<evidence type="ECO:0000313" key="4">
    <source>
        <dbReference type="Proteomes" id="UP001319870"/>
    </source>
</evidence>
<accession>A0ABS7Z9N9</accession>
<feature type="transmembrane region" description="Helical" evidence="1">
    <location>
        <begin position="21"/>
        <end position="41"/>
    </location>
</feature>
<name>A0ABS7Z9N9_9MICO</name>
<feature type="transmembrane region" description="Helical" evidence="1">
    <location>
        <begin position="145"/>
        <end position="167"/>
    </location>
</feature>
<keyword evidence="1" id="KW-1133">Transmembrane helix</keyword>
<evidence type="ECO:0000256" key="1">
    <source>
        <dbReference type="SAM" id="Phobius"/>
    </source>
</evidence>
<dbReference type="RefSeq" id="WP_225563499.1">
    <property type="nucleotide sequence ID" value="NZ_JAIXCQ010000001.1"/>
</dbReference>
<evidence type="ECO:0000313" key="3">
    <source>
        <dbReference type="EMBL" id="MCA5894601.1"/>
    </source>
</evidence>
<keyword evidence="1" id="KW-0472">Membrane</keyword>
<proteinExistence type="predicted"/>
<feature type="transmembrane region" description="Helical" evidence="1">
    <location>
        <begin position="245"/>
        <end position="266"/>
    </location>
</feature>
<evidence type="ECO:0000313" key="2">
    <source>
        <dbReference type="EMBL" id="MCA5891768.1"/>
    </source>
</evidence>
<protein>
    <submittedName>
        <fullName evidence="2">ABC transporter permease subunit</fullName>
    </submittedName>
</protein>
<comment type="caution">
    <text evidence="2">The sequence shown here is derived from an EMBL/GenBank/DDBJ whole genome shotgun (WGS) entry which is preliminary data.</text>
</comment>
<dbReference type="Proteomes" id="UP001319870">
    <property type="component" value="Unassembled WGS sequence"/>
</dbReference>
<organism evidence="2 4">
    <name type="scientific">Isoptericola luteus</name>
    <dbReference type="NCBI Taxonomy" id="2879484"/>
    <lineage>
        <taxon>Bacteria</taxon>
        <taxon>Bacillati</taxon>
        <taxon>Actinomycetota</taxon>
        <taxon>Actinomycetes</taxon>
        <taxon>Micrococcales</taxon>
        <taxon>Promicromonosporaceae</taxon>
        <taxon>Isoptericola</taxon>
    </lineage>
</organism>